<gene>
    <name evidence="1" type="ORF">QLX08_011420</name>
</gene>
<dbReference type="EMBL" id="JAWNGG020000385">
    <property type="protein sequence ID" value="KAK9293701.1"/>
    <property type="molecule type" value="Genomic_DNA"/>
</dbReference>
<dbReference type="Proteomes" id="UP001432146">
    <property type="component" value="Unassembled WGS sequence"/>
</dbReference>
<proteinExistence type="predicted"/>
<comment type="caution">
    <text evidence="1">The sequence shown here is derived from an EMBL/GenBank/DDBJ whole genome shotgun (WGS) entry which is preliminary data.</text>
</comment>
<reference evidence="1 2" key="1">
    <citation type="submission" date="2024-05" db="EMBL/GenBank/DDBJ databases">
        <title>The nuclear and mitochondrial genome assemblies of Tetragonisca angustula (Apidae: Meliponini), a tiny yet remarkable pollinator in the Neotropics.</title>
        <authorList>
            <person name="Ferrari R."/>
            <person name="Ricardo P.C."/>
            <person name="Dias F.C."/>
            <person name="Araujo N.S."/>
            <person name="Soares D.O."/>
            <person name="Zhou Q.-S."/>
            <person name="Zhu C.-D."/>
            <person name="Coutinho L."/>
            <person name="Airas M.C."/>
            <person name="Batista T.M."/>
        </authorList>
    </citation>
    <scope>NUCLEOTIDE SEQUENCE [LARGE SCALE GENOMIC DNA]</scope>
    <source>
        <strain evidence="1">ASF017062</strain>
        <tissue evidence="1">Abdomen</tissue>
    </source>
</reference>
<keyword evidence="2" id="KW-1185">Reference proteome</keyword>
<sequence>MLLISEAHLTSKGYLNIYKYKTYYTQLPSGVARGERYDEPYIQATTIKVKLLAYPLAIAAVYQVFWSLTITSMNLFDTLAGEFITQDNYNAKHQHWG</sequence>
<name>A0AAW0Z8D8_9HYME</name>
<protein>
    <submittedName>
        <fullName evidence="1">Uncharacterized protein</fullName>
    </submittedName>
</protein>
<organism evidence="1 2">
    <name type="scientific">Tetragonisca angustula</name>
    <dbReference type="NCBI Taxonomy" id="166442"/>
    <lineage>
        <taxon>Eukaryota</taxon>
        <taxon>Metazoa</taxon>
        <taxon>Ecdysozoa</taxon>
        <taxon>Arthropoda</taxon>
        <taxon>Hexapoda</taxon>
        <taxon>Insecta</taxon>
        <taxon>Pterygota</taxon>
        <taxon>Neoptera</taxon>
        <taxon>Endopterygota</taxon>
        <taxon>Hymenoptera</taxon>
        <taxon>Apocrita</taxon>
        <taxon>Aculeata</taxon>
        <taxon>Apoidea</taxon>
        <taxon>Anthophila</taxon>
        <taxon>Apidae</taxon>
        <taxon>Tetragonisca</taxon>
    </lineage>
</organism>
<dbReference type="AlphaFoldDB" id="A0AAW0Z8D8"/>
<evidence type="ECO:0000313" key="1">
    <source>
        <dbReference type="EMBL" id="KAK9293701.1"/>
    </source>
</evidence>
<accession>A0AAW0Z8D8</accession>
<evidence type="ECO:0000313" key="2">
    <source>
        <dbReference type="Proteomes" id="UP001432146"/>
    </source>
</evidence>